<gene>
    <name evidence="2" type="ORF">WJX84_004265</name>
</gene>
<feature type="transmembrane region" description="Helical" evidence="1">
    <location>
        <begin position="6"/>
        <end position="23"/>
    </location>
</feature>
<keyword evidence="3" id="KW-1185">Reference proteome</keyword>
<evidence type="ECO:0000256" key="1">
    <source>
        <dbReference type="SAM" id="Phobius"/>
    </source>
</evidence>
<feature type="transmembrane region" description="Helical" evidence="1">
    <location>
        <begin position="35"/>
        <end position="58"/>
    </location>
</feature>
<dbReference type="AlphaFoldDB" id="A0AAW1TDZ1"/>
<reference evidence="2 3" key="1">
    <citation type="journal article" date="2024" name="Nat. Commun.">
        <title>Phylogenomics reveals the evolutionary origins of lichenization in chlorophyte algae.</title>
        <authorList>
            <person name="Puginier C."/>
            <person name="Libourel C."/>
            <person name="Otte J."/>
            <person name="Skaloud P."/>
            <person name="Haon M."/>
            <person name="Grisel S."/>
            <person name="Petersen M."/>
            <person name="Berrin J.G."/>
            <person name="Delaux P.M."/>
            <person name="Dal Grande F."/>
            <person name="Keller J."/>
        </authorList>
    </citation>
    <scope>NUCLEOTIDE SEQUENCE [LARGE SCALE GENOMIC DNA]</scope>
    <source>
        <strain evidence="2 3">SAG 2523</strain>
    </source>
</reference>
<protein>
    <submittedName>
        <fullName evidence="2">Uncharacterized protein</fullName>
    </submittedName>
</protein>
<name>A0AAW1TDZ1_9CHLO</name>
<keyword evidence="1" id="KW-0472">Membrane</keyword>
<dbReference type="EMBL" id="JALJOV010000064">
    <property type="protein sequence ID" value="KAK9867790.1"/>
    <property type="molecule type" value="Genomic_DNA"/>
</dbReference>
<organism evidence="2 3">
    <name type="scientific">Apatococcus fuscideae</name>
    <dbReference type="NCBI Taxonomy" id="2026836"/>
    <lineage>
        <taxon>Eukaryota</taxon>
        <taxon>Viridiplantae</taxon>
        <taxon>Chlorophyta</taxon>
        <taxon>core chlorophytes</taxon>
        <taxon>Trebouxiophyceae</taxon>
        <taxon>Chlorellales</taxon>
        <taxon>Chlorellaceae</taxon>
        <taxon>Apatococcus</taxon>
    </lineage>
</organism>
<comment type="caution">
    <text evidence="2">The sequence shown here is derived from an EMBL/GenBank/DDBJ whole genome shotgun (WGS) entry which is preliminary data.</text>
</comment>
<keyword evidence="1" id="KW-0812">Transmembrane</keyword>
<sequence>MVAWTTLGAMGMIVYKLLVVDYWEGTATQIREGKLPTALTAVIWLLSKIGAGVVLNLYDSCQTMYA</sequence>
<evidence type="ECO:0000313" key="2">
    <source>
        <dbReference type="EMBL" id="KAK9867790.1"/>
    </source>
</evidence>
<dbReference type="Proteomes" id="UP001485043">
    <property type="component" value="Unassembled WGS sequence"/>
</dbReference>
<evidence type="ECO:0000313" key="3">
    <source>
        <dbReference type="Proteomes" id="UP001485043"/>
    </source>
</evidence>
<keyword evidence="1" id="KW-1133">Transmembrane helix</keyword>
<proteinExistence type="predicted"/>
<accession>A0AAW1TDZ1</accession>